<evidence type="ECO:0000259" key="1">
    <source>
        <dbReference type="Pfam" id="PF05430"/>
    </source>
</evidence>
<name>A0ABX7F4E9_9RHOB</name>
<dbReference type="SUPFAM" id="SSF53335">
    <property type="entry name" value="S-adenosyl-L-methionine-dependent methyltransferases"/>
    <property type="match status" value="1"/>
</dbReference>
<dbReference type="RefSeq" id="WP_023849877.1">
    <property type="nucleotide sequence ID" value="NZ_CP047166.1"/>
</dbReference>
<evidence type="ECO:0000313" key="2">
    <source>
        <dbReference type="EMBL" id="QRF65405.1"/>
    </source>
</evidence>
<dbReference type="Gene3D" id="3.40.50.150">
    <property type="entry name" value="Vaccinia Virus protein VP39"/>
    <property type="match status" value="1"/>
</dbReference>
<reference evidence="2 3" key="1">
    <citation type="submission" date="2019-12" db="EMBL/GenBank/DDBJ databases">
        <title>Complete Genome Sequence of a Quorum-Sensing Bacterium,Rhodobacteraceae bacterium C31, Isolated from a marine microalgae symbiotic bacteria.</title>
        <authorList>
            <person name="Zhang Y."/>
        </authorList>
    </citation>
    <scope>NUCLEOTIDE SEQUENCE [LARGE SCALE GENOMIC DNA]</scope>
    <source>
        <strain evidence="2 3">C31</strain>
    </source>
</reference>
<sequence length="220" mass="24166">MPPATLEWLGEIPVSTRFDDPYFSLEDGLSETRHVFLAGNGLPGRFRDGFHVAELGFGTGLNLLTTLKAWRDTGQSGRLRFTTFEAFPLEAPEMLRAQAAFPELKALSQELAPFWQQGAHGFDLPDLRFEMIVGDARETLPRWQGTADAWFLDGFSPARNPELWGEALLAEVAGHMAAGGTTATYTAAGHVRRALQAAGLTVARVPGYGRKRHMTIAERP</sequence>
<dbReference type="InterPro" id="IPR047785">
    <property type="entry name" value="tRNA_MNMC2"/>
</dbReference>
<dbReference type="Pfam" id="PF05430">
    <property type="entry name" value="Methyltransf_30"/>
    <property type="match status" value="1"/>
</dbReference>
<dbReference type="PANTHER" id="PTHR39963:SF1">
    <property type="entry name" value="MNMC-LIKE METHYLTRANSFERASE DOMAIN-CONTAINING PROTEIN"/>
    <property type="match status" value="1"/>
</dbReference>
<dbReference type="InterPro" id="IPR008471">
    <property type="entry name" value="MnmC-like_methylTransf"/>
</dbReference>
<gene>
    <name evidence="2" type="primary">mnmD</name>
    <name evidence="2" type="ORF">GQA70_03185</name>
</gene>
<protein>
    <submittedName>
        <fullName evidence="2">tRNA (5-methylaminomethyl-2-thiouridine)(34)-methyltransferase MnmD</fullName>
    </submittedName>
</protein>
<feature type="domain" description="MnmC-like methyltransferase" evidence="1">
    <location>
        <begin position="104"/>
        <end position="219"/>
    </location>
</feature>
<accession>A0ABX7F4E9</accession>
<dbReference type="Proteomes" id="UP000596387">
    <property type="component" value="Chromosome"/>
</dbReference>
<proteinExistence type="predicted"/>
<evidence type="ECO:0000313" key="3">
    <source>
        <dbReference type="Proteomes" id="UP000596387"/>
    </source>
</evidence>
<dbReference type="InterPro" id="IPR029063">
    <property type="entry name" value="SAM-dependent_MTases_sf"/>
</dbReference>
<dbReference type="EMBL" id="CP047166">
    <property type="protein sequence ID" value="QRF65405.1"/>
    <property type="molecule type" value="Genomic_DNA"/>
</dbReference>
<dbReference type="NCBIfam" id="NF033855">
    <property type="entry name" value="tRNA_MNMC2"/>
    <property type="match status" value="1"/>
</dbReference>
<keyword evidence="3" id="KW-1185">Reference proteome</keyword>
<dbReference type="PANTHER" id="PTHR39963">
    <property type="entry name" value="SLL0983 PROTEIN"/>
    <property type="match status" value="1"/>
</dbReference>
<organism evidence="2 3">
    <name type="scientific">Ponticoccus alexandrii</name>
    <dbReference type="NCBI Taxonomy" id="1943633"/>
    <lineage>
        <taxon>Bacteria</taxon>
        <taxon>Pseudomonadati</taxon>
        <taxon>Pseudomonadota</taxon>
        <taxon>Alphaproteobacteria</taxon>
        <taxon>Rhodobacterales</taxon>
        <taxon>Roseobacteraceae</taxon>
        <taxon>Ponticoccus</taxon>
    </lineage>
</organism>